<dbReference type="AlphaFoldDB" id="A0A9D4P850"/>
<dbReference type="InterPro" id="IPR012337">
    <property type="entry name" value="RNaseH-like_sf"/>
</dbReference>
<keyword evidence="7" id="KW-0695">RNA-directed DNA polymerase</keyword>
<evidence type="ECO:0000256" key="6">
    <source>
        <dbReference type="ARBA" id="ARBA00022908"/>
    </source>
</evidence>
<evidence type="ECO:0000256" key="8">
    <source>
        <dbReference type="ARBA" id="ARBA00022932"/>
    </source>
</evidence>
<keyword evidence="4" id="KW-0378">Hydrolase</keyword>
<dbReference type="InterPro" id="IPR039537">
    <property type="entry name" value="Retrotran_Ty1/copia-like"/>
</dbReference>
<sequence length="140" mass="16268">MGTEFRSELFQNYLSGHGIIHEKASVNTPQQNGRCERAMRTPMDHAISMLLSTDLPRFLWDEAVNCSAYLMNLVLNSRNEIPYESILFVRMIGYEGQTIYRVYVSGARRVELCSSVDFDEKPKCCSAHWFRCQQIDYKQL</sequence>
<dbReference type="GO" id="GO:0046872">
    <property type="term" value="F:metal ion binding"/>
    <property type="evidence" value="ECO:0007669"/>
    <property type="project" value="UniProtKB-KW"/>
</dbReference>
<evidence type="ECO:0000256" key="9">
    <source>
        <dbReference type="ARBA" id="ARBA00023172"/>
    </source>
</evidence>
<dbReference type="PANTHER" id="PTHR42648">
    <property type="entry name" value="TRANSPOSASE, PUTATIVE-RELATED"/>
    <property type="match status" value="1"/>
</dbReference>
<dbReference type="InterPro" id="IPR001584">
    <property type="entry name" value="Integrase_cat-core"/>
</dbReference>
<accession>A0A9D4P850</accession>
<keyword evidence="2" id="KW-0479">Metal-binding</keyword>
<keyword evidence="6" id="KW-0229">DNA integration</keyword>
<dbReference type="GO" id="GO:0003887">
    <property type="term" value="F:DNA-directed DNA polymerase activity"/>
    <property type="evidence" value="ECO:0007669"/>
    <property type="project" value="UniProtKB-KW"/>
</dbReference>
<dbReference type="Proteomes" id="UP000828236">
    <property type="component" value="Unassembled WGS sequence"/>
</dbReference>
<proteinExistence type="predicted"/>
<protein>
    <submittedName>
        <fullName evidence="11">Gag-pol polyprotein</fullName>
    </submittedName>
</protein>
<dbReference type="GO" id="GO:0004519">
    <property type="term" value="F:endonuclease activity"/>
    <property type="evidence" value="ECO:0007669"/>
    <property type="project" value="UniProtKB-KW"/>
</dbReference>
<keyword evidence="5" id="KW-0460">Magnesium</keyword>
<reference evidence="11" key="2">
    <citation type="journal article" date="2021" name="World Allergy Organ. J.">
        <title>Chromosome-level assembly of Dermatophagoides farinae genome and transcriptome reveals two novel allergens Der f 37 and Der f 39.</title>
        <authorList>
            <person name="Chen J."/>
            <person name="Cai Z."/>
            <person name="Fan D."/>
            <person name="Hu J."/>
            <person name="Hou Y."/>
            <person name="He Y."/>
            <person name="Zhang Z."/>
            <person name="Zhao Z."/>
            <person name="Gao P."/>
            <person name="Hu W."/>
            <person name="Sun J."/>
            <person name="Li J."/>
            <person name="Ji K."/>
        </authorList>
    </citation>
    <scope>NUCLEOTIDE SEQUENCE</scope>
    <source>
        <strain evidence="11">JKM2019</strain>
    </source>
</reference>
<dbReference type="EMBL" id="SDOV01000001">
    <property type="protein sequence ID" value="KAH7644690.1"/>
    <property type="molecule type" value="Genomic_DNA"/>
</dbReference>
<evidence type="ECO:0000256" key="2">
    <source>
        <dbReference type="ARBA" id="ARBA00022723"/>
    </source>
</evidence>
<evidence type="ECO:0000313" key="11">
    <source>
        <dbReference type="EMBL" id="KAH7644690.1"/>
    </source>
</evidence>
<comment type="caution">
    <text evidence="11">The sequence shown here is derived from an EMBL/GenBank/DDBJ whole genome shotgun (WGS) entry which is preliminary data.</text>
</comment>
<keyword evidence="8" id="KW-0548">Nucleotidyltransferase</keyword>
<keyword evidence="8" id="KW-0808">Transferase</keyword>
<name>A0A9D4P850_DERFA</name>
<dbReference type="GO" id="GO:0015074">
    <property type="term" value="P:DNA integration"/>
    <property type="evidence" value="ECO:0007669"/>
    <property type="project" value="UniProtKB-KW"/>
</dbReference>
<evidence type="ECO:0000256" key="1">
    <source>
        <dbReference type="ARBA" id="ARBA00022722"/>
    </source>
</evidence>
<dbReference type="GO" id="GO:0003964">
    <property type="term" value="F:RNA-directed DNA polymerase activity"/>
    <property type="evidence" value="ECO:0007669"/>
    <property type="project" value="UniProtKB-KW"/>
</dbReference>
<organism evidence="11">
    <name type="scientific">Dermatophagoides farinae</name>
    <name type="common">American house dust mite</name>
    <dbReference type="NCBI Taxonomy" id="6954"/>
    <lineage>
        <taxon>Eukaryota</taxon>
        <taxon>Metazoa</taxon>
        <taxon>Ecdysozoa</taxon>
        <taxon>Arthropoda</taxon>
        <taxon>Chelicerata</taxon>
        <taxon>Arachnida</taxon>
        <taxon>Acari</taxon>
        <taxon>Acariformes</taxon>
        <taxon>Sarcoptiformes</taxon>
        <taxon>Astigmata</taxon>
        <taxon>Psoroptidia</taxon>
        <taxon>Analgoidea</taxon>
        <taxon>Pyroglyphidae</taxon>
        <taxon>Dermatophagoidinae</taxon>
        <taxon>Dermatophagoides</taxon>
    </lineage>
</organism>
<keyword evidence="1" id="KW-0540">Nuclease</keyword>
<keyword evidence="8" id="KW-0239">DNA-directed DNA polymerase</keyword>
<dbReference type="PROSITE" id="PS50994">
    <property type="entry name" value="INTEGRASE"/>
    <property type="match status" value="1"/>
</dbReference>
<dbReference type="InterPro" id="IPR036397">
    <property type="entry name" value="RNaseH_sf"/>
</dbReference>
<evidence type="ECO:0000256" key="5">
    <source>
        <dbReference type="ARBA" id="ARBA00022842"/>
    </source>
</evidence>
<evidence type="ECO:0000256" key="4">
    <source>
        <dbReference type="ARBA" id="ARBA00022801"/>
    </source>
</evidence>
<dbReference type="PANTHER" id="PTHR42648:SF11">
    <property type="entry name" value="TRANSPOSON TY4-P GAG-POL POLYPROTEIN"/>
    <property type="match status" value="1"/>
</dbReference>
<dbReference type="GO" id="GO:0016787">
    <property type="term" value="F:hydrolase activity"/>
    <property type="evidence" value="ECO:0007669"/>
    <property type="project" value="UniProtKB-KW"/>
</dbReference>
<keyword evidence="9" id="KW-0233">DNA recombination</keyword>
<evidence type="ECO:0000256" key="7">
    <source>
        <dbReference type="ARBA" id="ARBA00022918"/>
    </source>
</evidence>
<dbReference type="SUPFAM" id="SSF53098">
    <property type="entry name" value="Ribonuclease H-like"/>
    <property type="match status" value="1"/>
</dbReference>
<evidence type="ECO:0000259" key="10">
    <source>
        <dbReference type="PROSITE" id="PS50994"/>
    </source>
</evidence>
<evidence type="ECO:0000256" key="3">
    <source>
        <dbReference type="ARBA" id="ARBA00022759"/>
    </source>
</evidence>
<reference evidence="11" key="1">
    <citation type="submission" date="2020-06" db="EMBL/GenBank/DDBJ databases">
        <authorList>
            <person name="Ji K."/>
            <person name="Li J."/>
        </authorList>
    </citation>
    <scope>NUCLEOTIDE SEQUENCE</scope>
    <source>
        <strain evidence="11">JKM2019</strain>
        <tissue evidence="11">Whole body</tissue>
    </source>
</reference>
<dbReference type="GO" id="GO:0006310">
    <property type="term" value="P:DNA recombination"/>
    <property type="evidence" value="ECO:0007669"/>
    <property type="project" value="UniProtKB-KW"/>
</dbReference>
<dbReference type="GO" id="GO:0003676">
    <property type="term" value="F:nucleic acid binding"/>
    <property type="evidence" value="ECO:0007669"/>
    <property type="project" value="InterPro"/>
</dbReference>
<dbReference type="Gene3D" id="3.30.420.10">
    <property type="entry name" value="Ribonuclease H-like superfamily/Ribonuclease H"/>
    <property type="match status" value="1"/>
</dbReference>
<gene>
    <name evidence="11" type="ORF">HUG17_0228</name>
</gene>
<feature type="domain" description="Integrase catalytic" evidence="10">
    <location>
        <begin position="1"/>
        <end position="90"/>
    </location>
</feature>
<keyword evidence="3" id="KW-0255">Endonuclease</keyword>